<proteinExistence type="inferred from homology"/>
<dbReference type="PANTHER" id="PTHR46268">
    <property type="entry name" value="STRESS RESPONSE PROTEIN NHAX"/>
    <property type="match status" value="1"/>
</dbReference>
<dbReference type="EMBL" id="CP012661">
    <property type="protein sequence ID" value="AMY69458.1"/>
    <property type="molecule type" value="Genomic_DNA"/>
</dbReference>
<dbReference type="Gene3D" id="3.40.50.620">
    <property type="entry name" value="HUPs"/>
    <property type="match status" value="2"/>
</dbReference>
<comment type="similarity">
    <text evidence="1">Belongs to the universal stress protein A family.</text>
</comment>
<protein>
    <submittedName>
        <fullName evidence="3">UspA domain-containing protein</fullName>
    </submittedName>
</protein>
<dbReference type="PRINTS" id="PR01438">
    <property type="entry name" value="UNVRSLSTRESS"/>
</dbReference>
<evidence type="ECO:0000313" key="3">
    <source>
        <dbReference type="EMBL" id="AMY69458.1"/>
    </source>
</evidence>
<dbReference type="RefSeq" id="WP_066813175.1">
    <property type="nucleotide sequence ID" value="NZ_CP012661.1"/>
</dbReference>
<dbReference type="Proteomes" id="UP000076128">
    <property type="component" value="Chromosome"/>
</dbReference>
<organism evidence="3 4">
    <name type="scientific">Frigidibacter mobilis</name>
    <dbReference type="NCBI Taxonomy" id="1335048"/>
    <lineage>
        <taxon>Bacteria</taxon>
        <taxon>Pseudomonadati</taxon>
        <taxon>Pseudomonadota</taxon>
        <taxon>Alphaproteobacteria</taxon>
        <taxon>Rhodobacterales</taxon>
        <taxon>Paracoccaceae</taxon>
        <taxon>Frigidibacter</taxon>
    </lineage>
</organism>
<feature type="domain" description="UspA" evidence="2">
    <location>
        <begin position="5"/>
        <end position="132"/>
    </location>
</feature>
<keyword evidence="4" id="KW-1185">Reference proteome</keyword>
<dbReference type="CDD" id="cd00293">
    <property type="entry name" value="USP-like"/>
    <property type="match status" value="2"/>
</dbReference>
<dbReference type="AlphaFoldDB" id="A0A159Z512"/>
<dbReference type="InterPro" id="IPR006016">
    <property type="entry name" value="UspA"/>
</dbReference>
<evidence type="ECO:0000256" key="1">
    <source>
        <dbReference type="ARBA" id="ARBA00008791"/>
    </source>
</evidence>
<dbReference type="InterPro" id="IPR006015">
    <property type="entry name" value="Universal_stress_UspA"/>
</dbReference>
<evidence type="ECO:0000259" key="2">
    <source>
        <dbReference type="Pfam" id="PF00582"/>
    </source>
</evidence>
<dbReference type="InterPro" id="IPR014729">
    <property type="entry name" value="Rossmann-like_a/b/a_fold"/>
</dbReference>
<evidence type="ECO:0000313" key="4">
    <source>
        <dbReference type="Proteomes" id="UP000076128"/>
    </source>
</evidence>
<dbReference type="KEGG" id="daa:AKL17_2212"/>
<accession>A0A159Z512</accession>
<feature type="domain" description="UspA" evidence="2">
    <location>
        <begin position="139"/>
        <end position="274"/>
    </location>
</feature>
<dbReference type="PANTHER" id="PTHR46268:SF6">
    <property type="entry name" value="UNIVERSAL STRESS PROTEIN UP12"/>
    <property type="match status" value="1"/>
</dbReference>
<dbReference type="Pfam" id="PF00582">
    <property type="entry name" value="Usp"/>
    <property type="match status" value="2"/>
</dbReference>
<dbReference type="STRING" id="1335048.AKL17_2212"/>
<reference evidence="3 4" key="1">
    <citation type="submission" date="2015-09" db="EMBL/GenBank/DDBJ databases">
        <title>Complete genome sequence of Defluviimonas alba cai42t isolated from an oilfield in Xinjiang.</title>
        <authorList>
            <person name="Geng S."/>
            <person name="Pan X."/>
            <person name="Wu X."/>
        </authorList>
    </citation>
    <scope>NUCLEOTIDE SEQUENCE [LARGE SCALE GENOMIC DNA]</scope>
    <source>
        <strain evidence="4">cai42</strain>
    </source>
</reference>
<gene>
    <name evidence="3" type="ORF">AKL17_2212</name>
</gene>
<dbReference type="SUPFAM" id="SSF52402">
    <property type="entry name" value="Adenine nucleotide alpha hydrolases-like"/>
    <property type="match status" value="2"/>
</dbReference>
<sequence length="278" mass="29050">MTTYLVATDLSERGDRAVGRAFDLAARNGADLVLTSIVDDTLPSDIAERLAEDIAARLARMAAAVAGAGGVTHRVAVRIGDPADAIAALASEEEASLLVLGLHRLRPLLDAMRDTTMQRVARMSPCPVLLVREPVVGPYDTVVAGVDFSPAAAAAVRMAARVAPAASIRPVHAMHVPYKGLMARSGTAADYAPFRHEAEAARDDWLAAEKLPEGLPEVQIAEGSVNDVLARALQDGATLLALGTHARSGLYGFIAGSHCTALMRDPPCDLLIVRPGGA</sequence>
<name>A0A159Z512_9RHOB</name>